<keyword evidence="3" id="KW-1185">Reference proteome</keyword>
<organism evidence="2 3">
    <name type="scientific">Leifsonia poae</name>
    <dbReference type="NCBI Taxonomy" id="110933"/>
    <lineage>
        <taxon>Bacteria</taxon>
        <taxon>Bacillati</taxon>
        <taxon>Actinomycetota</taxon>
        <taxon>Actinomycetes</taxon>
        <taxon>Micrococcales</taxon>
        <taxon>Microbacteriaceae</taxon>
        <taxon>Leifsonia</taxon>
    </lineage>
</organism>
<gene>
    <name evidence="2" type="ORF">GCM10017584_37380</name>
</gene>
<feature type="domain" description="DUF4166" evidence="1">
    <location>
        <begin position="29"/>
        <end position="210"/>
    </location>
</feature>
<dbReference type="RefSeq" id="WP_271178754.1">
    <property type="nucleotide sequence ID" value="NZ_BAAAJO010000003.1"/>
</dbReference>
<dbReference type="AlphaFoldDB" id="A0A9W6M1W3"/>
<name>A0A9W6M1W3_9MICO</name>
<evidence type="ECO:0000259" key="1">
    <source>
        <dbReference type="Pfam" id="PF13761"/>
    </source>
</evidence>
<dbReference type="InterPro" id="IPR025311">
    <property type="entry name" value="DUF4166"/>
</dbReference>
<evidence type="ECO:0000313" key="3">
    <source>
        <dbReference type="Proteomes" id="UP001142372"/>
    </source>
</evidence>
<comment type="caution">
    <text evidence="2">The sequence shown here is derived from an EMBL/GenBank/DDBJ whole genome shotgun (WGS) entry which is preliminary data.</text>
</comment>
<reference evidence="2" key="1">
    <citation type="journal article" date="2014" name="Int. J. Syst. Evol. Microbiol.">
        <title>Complete genome sequence of Corynebacterium casei LMG S-19264T (=DSM 44701T), isolated from a smear-ripened cheese.</title>
        <authorList>
            <consortium name="US DOE Joint Genome Institute (JGI-PGF)"/>
            <person name="Walter F."/>
            <person name="Albersmeier A."/>
            <person name="Kalinowski J."/>
            <person name="Ruckert C."/>
        </authorList>
    </citation>
    <scope>NUCLEOTIDE SEQUENCE</scope>
    <source>
        <strain evidence="2">VKM Ac-1401</strain>
    </source>
</reference>
<proteinExistence type="predicted"/>
<reference evidence="2" key="2">
    <citation type="submission" date="2023-01" db="EMBL/GenBank/DDBJ databases">
        <authorList>
            <person name="Sun Q."/>
            <person name="Evtushenko L."/>
        </authorList>
    </citation>
    <scope>NUCLEOTIDE SEQUENCE</scope>
    <source>
        <strain evidence="2">VKM Ac-1401</strain>
    </source>
</reference>
<accession>A0A9W6M1W3</accession>
<dbReference type="Pfam" id="PF13761">
    <property type="entry name" value="DUF4166"/>
    <property type="match status" value="1"/>
</dbReference>
<protein>
    <recommendedName>
        <fullName evidence="1">DUF4166 domain-containing protein</fullName>
    </recommendedName>
</protein>
<sequence>MSDDAGGPRRETGAVSPYRAVLGDELDRLHPRLRPYFEAIPPTAHGFGRGVFDTVGTPRRWLWPALWVAARAGVAFPVWERDVAFTVVNRPVVSADGQPAVAAERTFGLRSGERTMVDEIGVVAGAIVDRLGRPERIVARFEARVVDGGLLLSSTTVGVRFGRVRIRIPRFAAPRVELSERFDAERDVQRVSIVVGVPLIGRLYEYAGDFRYEIRTGERTA</sequence>
<dbReference type="EMBL" id="BSEN01000015">
    <property type="protein sequence ID" value="GLJ78164.1"/>
    <property type="molecule type" value="Genomic_DNA"/>
</dbReference>
<evidence type="ECO:0000313" key="2">
    <source>
        <dbReference type="EMBL" id="GLJ78164.1"/>
    </source>
</evidence>
<dbReference type="Proteomes" id="UP001142372">
    <property type="component" value="Unassembled WGS sequence"/>
</dbReference>